<dbReference type="Proteomes" id="UP000281028">
    <property type="component" value="Unassembled WGS sequence"/>
</dbReference>
<dbReference type="InterPro" id="IPR000209">
    <property type="entry name" value="Peptidase_S8/S53_dom"/>
</dbReference>
<sequence>MKTITSKSLTVAAFALLHCQLGAAQKKPSADSMIIRYATDTLRDKRSASQVLVRFKDIPDDKTLGRYGLVKPLSSHHYILRQLPPDSSIKYAYLAGPNSKATTLLLQQLEKISNRDSITLQITYDATYTPSPLARVIQDISTYHAAVVKLKKQDWPAFIATPAIIIADAFRKPSTEIIINTINPFVNRINTAQYKYPAVRGKSITVSVKEDRFDTMDIDLKDRIIPNPLTSNILTTHATTMATLIAGGGNTGDFGLGVVPEAHLSSMNYNSIFPDDNAYYQRYSITVQNHSYGSGNDNRYGSEAAAFDQQIAAADTLVHVFSSGNSGAETAGTGRYKGINGYANMTGNYKHAKNVLIAGGTDGGGTVIMLASKGPAYDGRIKPEIVAYGQDGTSGASALTSGVVALMQDAYRQQKGVAPHSALVKAVIINSAIRPKGITPGYDRGFGSIHAENVLTTLTDNRYREGTLTSNNQTFFDINVPAGTTQVKVTISWNDPPAAAEAVKALINDLDISAVTADNKTWLPWVLNGFPAADSIRKPAIRAVDTLNNNEQISIDNPPAGNLRIIVRAKQLGTASQAFALAWSLSREPYFAWQNPLQGSSFPAGEQTQLQWETSYTSNGDLYYSTDSLNWRPLTQQILLNYPVLWEIPDTLFSKVWLKLTLPDTSFISPAAHISPKLRLRTGFNCADTALISWARIPAAAAYNIYYMNAGKMALYKQVRDTFLFIPKKTISTPYFSIAPVAPAGWEGARSYTTDYSLQGVACYVETLLADPSGNNQVLLSLTLGSTYLLKNIYWERKSLNGWTTIGTQAVNGNLSFNFTDTQPYEGIVLYRVRLETGDGRNFYSDYVSVSILLENDILMFPNPVTSQLYILDKELRTRQLRITDMGGRTLMIRTISDMQETIPVSWLPAGIYNCSIYLNGQKIFSRQMVKQ</sequence>
<feature type="domain" description="Peptidase S8/S53" evidence="3">
    <location>
        <begin position="201"/>
        <end position="447"/>
    </location>
</feature>
<dbReference type="OrthoDB" id="9792152at2"/>
<organism evidence="5 6">
    <name type="scientific">Chitinophaga solisilvae</name>
    <dbReference type="NCBI Taxonomy" id="1233460"/>
    <lineage>
        <taxon>Bacteria</taxon>
        <taxon>Pseudomonadati</taxon>
        <taxon>Bacteroidota</taxon>
        <taxon>Chitinophagia</taxon>
        <taxon>Chitinophagales</taxon>
        <taxon>Chitinophagaceae</taxon>
        <taxon>Chitinophaga</taxon>
    </lineage>
</organism>
<comment type="similarity">
    <text evidence="1 2">Belongs to the peptidase S8 family.</text>
</comment>
<accession>A0A3S1B0Z1</accession>
<dbReference type="GO" id="GO:0004252">
    <property type="term" value="F:serine-type endopeptidase activity"/>
    <property type="evidence" value="ECO:0007669"/>
    <property type="project" value="InterPro"/>
</dbReference>
<comment type="caution">
    <text evidence="5">The sequence shown here is derived from an EMBL/GenBank/DDBJ whole genome shotgun (WGS) entry which is preliminary data.</text>
</comment>
<evidence type="ECO:0000313" key="6">
    <source>
        <dbReference type="Proteomes" id="UP000281028"/>
    </source>
</evidence>
<dbReference type="InterPro" id="IPR036852">
    <property type="entry name" value="Peptidase_S8/S53_dom_sf"/>
</dbReference>
<dbReference type="Gene3D" id="3.40.50.200">
    <property type="entry name" value="Peptidase S8/S53 domain"/>
    <property type="match status" value="1"/>
</dbReference>
<proteinExistence type="inferred from homology"/>
<evidence type="ECO:0000259" key="3">
    <source>
        <dbReference type="Pfam" id="PF00082"/>
    </source>
</evidence>
<dbReference type="EMBL" id="RIAR02000001">
    <property type="protein sequence ID" value="NSL91059.1"/>
    <property type="molecule type" value="Genomic_DNA"/>
</dbReference>
<evidence type="ECO:0000256" key="2">
    <source>
        <dbReference type="PROSITE-ProRule" id="PRU01240"/>
    </source>
</evidence>
<dbReference type="Gene3D" id="2.60.120.380">
    <property type="match status" value="1"/>
</dbReference>
<evidence type="ECO:0000259" key="4">
    <source>
        <dbReference type="Pfam" id="PF18962"/>
    </source>
</evidence>
<evidence type="ECO:0000256" key="1">
    <source>
        <dbReference type="ARBA" id="ARBA00011073"/>
    </source>
</evidence>
<dbReference type="SUPFAM" id="SSF52743">
    <property type="entry name" value="Subtilisin-like"/>
    <property type="match status" value="1"/>
</dbReference>
<dbReference type="PROSITE" id="PS51892">
    <property type="entry name" value="SUBTILASE"/>
    <property type="match status" value="1"/>
</dbReference>
<dbReference type="AlphaFoldDB" id="A0A3S1B0Z1"/>
<dbReference type="Pfam" id="PF00082">
    <property type="entry name" value="Peptidase_S8"/>
    <property type="match status" value="1"/>
</dbReference>
<dbReference type="InterPro" id="IPR008979">
    <property type="entry name" value="Galactose-bd-like_sf"/>
</dbReference>
<gene>
    <name evidence="5" type="ORF">ECE50_029825</name>
</gene>
<comment type="caution">
    <text evidence="2">Lacks conserved residue(s) required for the propagation of feature annotation.</text>
</comment>
<dbReference type="SUPFAM" id="SSF49785">
    <property type="entry name" value="Galactose-binding domain-like"/>
    <property type="match status" value="1"/>
</dbReference>
<dbReference type="InterPro" id="IPR026444">
    <property type="entry name" value="Secre_tail"/>
</dbReference>
<protein>
    <submittedName>
        <fullName evidence="5">S8 family serine peptidase</fullName>
    </submittedName>
</protein>
<keyword evidence="6" id="KW-1185">Reference proteome</keyword>
<feature type="domain" description="Secretion system C-terminal sorting" evidence="4">
    <location>
        <begin position="860"/>
        <end position="928"/>
    </location>
</feature>
<evidence type="ECO:0000313" key="5">
    <source>
        <dbReference type="EMBL" id="NSL91059.1"/>
    </source>
</evidence>
<dbReference type="Pfam" id="PF18962">
    <property type="entry name" value="Por_Secre_tail"/>
    <property type="match status" value="1"/>
</dbReference>
<dbReference type="PANTHER" id="PTHR43399">
    <property type="entry name" value="SUBTILISIN-RELATED"/>
    <property type="match status" value="1"/>
</dbReference>
<dbReference type="InterPro" id="IPR051048">
    <property type="entry name" value="Peptidase_S8/S53_subtilisin"/>
</dbReference>
<dbReference type="NCBIfam" id="TIGR04183">
    <property type="entry name" value="Por_Secre_tail"/>
    <property type="match status" value="1"/>
</dbReference>
<dbReference type="GO" id="GO:0006508">
    <property type="term" value="P:proteolysis"/>
    <property type="evidence" value="ECO:0007669"/>
    <property type="project" value="InterPro"/>
</dbReference>
<reference evidence="5" key="1">
    <citation type="submission" date="2020-05" db="EMBL/GenBank/DDBJ databases">
        <title>Chitinophaga laudate sp. nov., isolated from a tropical peat swamp.</title>
        <authorList>
            <person name="Goh C.B.S."/>
            <person name="Lee M.S."/>
            <person name="Parimannan S."/>
            <person name="Pasbakhsh P."/>
            <person name="Yule C.M."/>
            <person name="Rajandas H."/>
            <person name="Loke S."/>
            <person name="Croft L."/>
            <person name="Tan J.B.L."/>
        </authorList>
    </citation>
    <scope>NUCLEOTIDE SEQUENCE</scope>
    <source>
        <strain evidence="5">Mgbs1</strain>
    </source>
</reference>
<dbReference type="PANTHER" id="PTHR43399:SF4">
    <property type="entry name" value="CELL WALL-ASSOCIATED PROTEASE"/>
    <property type="match status" value="1"/>
</dbReference>
<name>A0A3S1B0Z1_9BACT</name>